<reference evidence="1 2" key="1">
    <citation type="submission" date="2017-10" db="EMBL/GenBank/DDBJ databases">
        <title>Novel microbial diversity and functional potential in the marine mammal oral microbiome.</title>
        <authorList>
            <person name="Dudek N.K."/>
            <person name="Sun C.L."/>
            <person name="Burstein D."/>
            <person name="Kantor R.S."/>
            <person name="Aliaga Goltsman D.S."/>
            <person name="Bik E.M."/>
            <person name="Thomas B.C."/>
            <person name="Banfield J.F."/>
            <person name="Relman D.A."/>
        </authorList>
    </citation>
    <scope>NUCLEOTIDE SEQUENCE [LARGE SCALE GENOMIC DNA]</scope>
    <source>
        <strain evidence="1">DOLJORAL78_47_16</strain>
    </source>
</reference>
<protein>
    <submittedName>
        <fullName evidence="1">Uncharacterized protein</fullName>
    </submittedName>
</protein>
<dbReference type="EMBL" id="PDSK01000125">
    <property type="protein sequence ID" value="PIE31896.1"/>
    <property type="molecule type" value="Genomic_DNA"/>
</dbReference>
<accession>A0A2G6K870</accession>
<evidence type="ECO:0000313" key="2">
    <source>
        <dbReference type="Proteomes" id="UP000230821"/>
    </source>
</evidence>
<comment type="caution">
    <text evidence="1">The sequence shown here is derived from an EMBL/GenBank/DDBJ whole genome shotgun (WGS) entry which is preliminary data.</text>
</comment>
<gene>
    <name evidence="1" type="ORF">CSA56_17080</name>
</gene>
<proteinExistence type="predicted"/>
<dbReference type="Proteomes" id="UP000230821">
    <property type="component" value="Unassembled WGS sequence"/>
</dbReference>
<evidence type="ECO:0000313" key="1">
    <source>
        <dbReference type="EMBL" id="PIE31896.1"/>
    </source>
</evidence>
<name>A0A2G6K870_9BACT</name>
<dbReference type="AlphaFoldDB" id="A0A2G6K870"/>
<organism evidence="1 2">
    <name type="scientific">candidate division KSB3 bacterium</name>
    <dbReference type="NCBI Taxonomy" id="2044937"/>
    <lineage>
        <taxon>Bacteria</taxon>
        <taxon>candidate division KSB3</taxon>
    </lineage>
</organism>
<sequence>MNMKEYRSKERVLKSLHFDEPDRVPLDIDGMNNTTMHIKIEKKLKKFLGINEGQSHRYV</sequence>